<accession>A0A1J8PNS9</accession>
<organism evidence="2 3">
    <name type="scientific">Rhizopogon vesiculosus</name>
    <dbReference type="NCBI Taxonomy" id="180088"/>
    <lineage>
        <taxon>Eukaryota</taxon>
        <taxon>Fungi</taxon>
        <taxon>Dikarya</taxon>
        <taxon>Basidiomycota</taxon>
        <taxon>Agaricomycotina</taxon>
        <taxon>Agaricomycetes</taxon>
        <taxon>Agaricomycetidae</taxon>
        <taxon>Boletales</taxon>
        <taxon>Suillineae</taxon>
        <taxon>Rhizopogonaceae</taxon>
        <taxon>Rhizopogon</taxon>
    </lineage>
</organism>
<comment type="caution">
    <text evidence="2">The sequence shown here is derived from an EMBL/GenBank/DDBJ whole genome shotgun (WGS) entry which is preliminary data.</text>
</comment>
<dbReference type="Proteomes" id="UP000183567">
    <property type="component" value="Unassembled WGS sequence"/>
</dbReference>
<evidence type="ECO:0000256" key="1">
    <source>
        <dbReference type="SAM" id="MobiDB-lite"/>
    </source>
</evidence>
<feature type="region of interest" description="Disordered" evidence="1">
    <location>
        <begin position="1"/>
        <end position="22"/>
    </location>
</feature>
<sequence>MIEHSSDGGFNAKFYSNPSDEM</sequence>
<name>A0A1J8PNS9_9AGAM</name>
<evidence type="ECO:0000313" key="2">
    <source>
        <dbReference type="EMBL" id="OJA10159.1"/>
    </source>
</evidence>
<proteinExistence type="predicted"/>
<gene>
    <name evidence="2" type="ORF">AZE42_12538</name>
</gene>
<reference evidence="2 3" key="1">
    <citation type="submission" date="2016-03" db="EMBL/GenBank/DDBJ databases">
        <title>Comparative genomics of the ectomycorrhizal sister species Rhizopogon vinicolor and Rhizopogon vesiculosus (Basidiomycota: Boletales) reveals a divergence of the mating type B locus.</title>
        <authorList>
            <person name="Mujic A.B."/>
            <person name="Kuo A."/>
            <person name="Tritt A."/>
            <person name="Lipzen A."/>
            <person name="Chen C."/>
            <person name="Johnson J."/>
            <person name="Sharma A."/>
            <person name="Barry K."/>
            <person name="Grigoriev I.V."/>
            <person name="Spatafora J.W."/>
        </authorList>
    </citation>
    <scope>NUCLEOTIDE SEQUENCE [LARGE SCALE GENOMIC DNA]</scope>
    <source>
        <strain evidence="2 3">AM-OR11-056</strain>
    </source>
</reference>
<dbReference type="EMBL" id="LVVM01005576">
    <property type="protein sequence ID" value="OJA10159.1"/>
    <property type="molecule type" value="Genomic_DNA"/>
</dbReference>
<evidence type="ECO:0000313" key="3">
    <source>
        <dbReference type="Proteomes" id="UP000183567"/>
    </source>
</evidence>
<protein>
    <submittedName>
        <fullName evidence="2">Uncharacterized protein</fullName>
    </submittedName>
</protein>
<dbReference type="AlphaFoldDB" id="A0A1J8PNS9"/>
<keyword evidence="3" id="KW-1185">Reference proteome</keyword>